<comment type="subcellular location">
    <subcellularLocation>
        <location evidence="1">Membrane</location>
        <topology evidence="1">Single-pass membrane protein</topology>
    </subcellularLocation>
</comment>
<evidence type="ECO:0000313" key="7">
    <source>
        <dbReference type="WBParaSite" id="TCNE_0001760201-mRNA-1"/>
    </source>
</evidence>
<dbReference type="PANTHER" id="PTHR15407">
    <property type="entry name" value="FUKUTIN-RELATED"/>
    <property type="match status" value="1"/>
</dbReference>
<reference evidence="5 6" key="2">
    <citation type="submission" date="2018-11" db="EMBL/GenBank/DDBJ databases">
        <authorList>
            <consortium name="Pathogen Informatics"/>
        </authorList>
    </citation>
    <scope>NUCLEOTIDE SEQUENCE [LARGE SCALE GENOMIC DNA]</scope>
</reference>
<evidence type="ECO:0000313" key="5">
    <source>
        <dbReference type="EMBL" id="VDM48922.1"/>
    </source>
</evidence>
<dbReference type="EMBL" id="UYWY01024595">
    <property type="protein sequence ID" value="VDM48922.1"/>
    <property type="molecule type" value="Genomic_DNA"/>
</dbReference>
<evidence type="ECO:0000256" key="3">
    <source>
        <dbReference type="ARBA" id="ARBA00022989"/>
    </source>
</evidence>
<dbReference type="Proteomes" id="UP000050794">
    <property type="component" value="Unassembled WGS sequence"/>
</dbReference>
<keyword evidence="6" id="KW-1185">Reference proteome</keyword>
<dbReference type="PANTHER" id="PTHR15407:SF28">
    <property type="entry name" value="RIBITOL-5-PHOSPHATE TRANSFERASE FKTN"/>
    <property type="match status" value="1"/>
</dbReference>
<accession>A0A183VA31</accession>
<dbReference type="GO" id="GO:0016020">
    <property type="term" value="C:membrane"/>
    <property type="evidence" value="ECO:0007669"/>
    <property type="project" value="UniProtKB-SubCell"/>
</dbReference>
<keyword evidence="2" id="KW-0812">Transmembrane</keyword>
<sequence>MKKALACFALPLLCVFGALFCMFSLRHVQQPSSVHISVKHGSVFTHAELIFLRSLGHLFLLDAVPHQRNEIWFASLDVRMMMAQGRVRVFPMEKSPSTDYVKFYVGGEVHAIHGLRAASIMYDGVETSIPLNVDSFLWKWQSSRFIDCRGLKLSDVAIVPVIKKSFVRSMARFRNFIERYRSRPLLFGGTLLGWYRECAFISDTTDVDFAMHINELNEVMLQDLQILHSPKLYWILGMVNDSLELSVYADSVKIDLFFVFRDKHEDWVGGMDVGAKQKLRWSYPRIDKHCVGDLYGRLFNVPCNVEQVLQADYGRNWTTHHKNSEFFWRTSHKNADYGRNWTIHHKNNEFFWRTSHKNVRKGRKWKNNEWRSAYRLF</sequence>
<protein>
    <submittedName>
        <fullName evidence="7">T07A5.1</fullName>
    </submittedName>
</protein>
<dbReference type="AlphaFoldDB" id="A0A183VA31"/>
<proteinExistence type="predicted"/>
<keyword evidence="4" id="KW-0472">Membrane</keyword>
<evidence type="ECO:0000313" key="6">
    <source>
        <dbReference type="Proteomes" id="UP000050794"/>
    </source>
</evidence>
<evidence type="ECO:0000256" key="4">
    <source>
        <dbReference type="ARBA" id="ARBA00023136"/>
    </source>
</evidence>
<reference evidence="7" key="1">
    <citation type="submission" date="2016-06" db="UniProtKB">
        <authorList>
            <consortium name="WormBaseParasite"/>
        </authorList>
    </citation>
    <scope>IDENTIFICATION</scope>
</reference>
<gene>
    <name evidence="5" type="ORF">TCNE_LOCUS17601</name>
</gene>
<dbReference type="InterPro" id="IPR009644">
    <property type="entry name" value="FKTN/MNN4/W02B3.4-1"/>
</dbReference>
<dbReference type="WBParaSite" id="TCNE_0001760201-mRNA-1">
    <property type="protein sequence ID" value="TCNE_0001760201-mRNA-1"/>
    <property type="gene ID" value="TCNE_0001760201"/>
</dbReference>
<organism evidence="6 7">
    <name type="scientific">Toxocara canis</name>
    <name type="common">Canine roundworm</name>
    <dbReference type="NCBI Taxonomy" id="6265"/>
    <lineage>
        <taxon>Eukaryota</taxon>
        <taxon>Metazoa</taxon>
        <taxon>Ecdysozoa</taxon>
        <taxon>Nematoda</taxon>
        <taxon>Chromadorea</taxon>
        <taxon>Rhabditida</taxon>
        <taxon>Spirurina</taxon>
        <taxon>Ascaridomorpha</taxon>
        <taxon>Ascaridoidea</taxon>
        <taxon>Toxocaridae</taxon>
        <taxon>Toxocara</taxon>
    </lineage>
</organism>
<keyword evidence="3" id="KW-1133">Transmembrane helix</keyword>
<evidence type="ECO:0000256" key="2">
    <source>
        <dbReference type="ARBA" id="ARBA00022692"/>
    </source>
</evidence>
<evidence type="ECO:0000256" key="1">
    <source>
        <dbReference type="ARBA" id="ARBA00004167"/>
    </source>
</evidence>
<name>A0A183VA31_TOXCA</name>